<sequence length="156" mass="16728">METTLFRPAPQHEAHGQETSKMSKQWTMVSTVSSEASIIFPRPISTSVSQPPNALRASTPRYPLPALSHPPVWFDSPLSPSSLPSSTSPPSLSRPLVLVLPHCARTLLSFCPFAAFPMSPLTASLVCIASIYNHICHNPIAPACSPIATSSPPYTP</sequence>
<evidence type="ECO:0000313" key="3">
    <source>
        <dbReference type="Proteomes" id="UP000193067"/>
    </source>
</evidence>
<dbReference type="EMBL" id="KZ084087">
    <property type="protein sequence ID" value="OSD07910.1"/>
    <property type="molecule type" value="Genomic_DNA"/>
</dbReference>
<accession>A0A1Y2J3C0</accession>
<evidence type="ECO:0000313" key="2">
    <source>
        <dbReference type="EMBL" id="OSD07910.1"/>
    </source>
</evidence>
<feature type="region of interest" description="Disordered" evidence="1">
    <location>
        <begin position="1"/>
        <end position="24"/>
    </location>
</feature>
<name>A0A1Y2J3C0_TRAC3</name>
<dbReference type="Proteomes" id="UP000193067">
    <property type="component" value="Unassembled WGS sequence"/>
</dbReference>
<proteinExistence type="predicted"/>
<keyword evidence="3" id="KW-1185">Reference proteome</keyword>
<gene>
    <name evidence="2" type="ORF">PYCCODRAFT_365186</name>
</gene>
<protein>
    <submittedName>
        <fullName evidence="2">Uncharacterized protein</fullName>
    </submittedName>
</protein>
<evidence type="ECO:0000256" key="1">
    <source>
        <dbReference type="SAM" id="MobiDB-lite"/>
    </source>
</evidence>
<reference evidence="2 3" key="1">
    <citation type="journal article" date="2015" name="Biotechnol. Biofuels">
        <title>Enhanced degradation of softwood versus hardwood by the white-rot fungus Pycnoporus coccineus.</title>
        <authorList>
            <person name="Couturier M."/>
            <person name="Navarro D."/>
            <person name="Chevret D."/>
            <person name="Henrissat B."/>
            <person name="Piumi F."/>
            <person name="Ruiz-Duenas F.J."/>
            <person name="Martinez A.T."/>
            <person name="Grigoriev I.V."/>
            <person name="Riley R."/>
            <person name="Lipzen A."/>
            <person name="Berrin J.G."/>
            <person name="Master E.R."/>
            <person name="Rosso M.N."/>
        </authorList>
    </citation>
    <scope>NUCLEOTIDE SEQUENCE [LARGE SCALE GENOMIC DNA]</scope>
    <source>
        <strain evidence="2 3">BRFM310</strain>
    </source>
</reference>
<dbReference type="AlphaFoldDB" id="A0A1Y2J3C0"/>
<organism evidence="2 3">
    <name type="scientific">Trametes coccinea (strain BRFM310)</name>
    <name type="common">Pycnoporus coccineus</name>
    <dbReference type="NCBI Taxonomy" id="1353009"/>
    <lineage>
        <taxon>Eukaryota</taxon>
        <taxon>Fungi</taxon>
        <taxon>Dikarya</taxon>
        <taxon>Basidiomycota</taxon>
        <taxon>Agaricomycotina</taxon>
        <taxon>Agaricomycetes</taxon>
        <taxon>Polyporales</taxon>
        <taxon>Polyporaceae</taxon>
        <taxon>Trametes</taxon>
    </lineage>
</organism>